<evidence type="ECO:0000256" key="1">
    <source>
        <dbReference type="SAM" id="MobiDB-lite"/>
    </source>
</evidence>
<evidence type="ECO:0000313" key="2">
    <source>
        <dbReference type="EMBL" id="WVY90166.1"/>
    </source>
</evidence>
<organism evidence="2 3">
    <name type="scientific">Vigna mungo</name>
    <name type="common">Black gram</name>
    <name type="synonym">Phaseolus mungo</name>
    <dbReference type="NCBI Taxonomy" id="3915"/>
    <lineage>
        <taxon>Eukaryota</taxon>
        <taxon>Viridiplantae</taxon>
        <taxon>Streptophyta</taxon>
        <taxon>Embryophyta</taxon>
        <taxon>Tracheophyta</taxon>
        <taxon>Spermatophyta</taxon>
        <taxon>Magnoliopsida</taxon>
        <taxon>eudicotyledons</taxon>
        <taxon>Gunneridae</taxon>
        <taxon>Pentapetalae</taxon>
        <taxon>rosids</taxon>
        <taxon>fabids</taxon>
        <taxon>Fabales</taxon>
        <taxon>Fabaceae</taxon>
        <taxon>Papilionoideae</taxon>
        <taxon>50 kb inversion clade</taxon>
        <taxon>NPAAA clade</taxon>
        <taxon>indigoferoid/millettioid clade</taxon>
        <taxon>Phaseoleae</taxon>
        <taxon>Vigna</taxon>
    </lineage>
</organism>
<name>A0AAQ3MFD1_VIGMU</name>
<dbReference type="EMBL" id="CP144690">
    <property type="protein sequence ID" value="WVY90166.1"/>
    <property type="molecule type" value="Genomic_DNA"/>
</dbReference>
<gene>
    <name evidence="2" type="ORF">V8G54_035680</name>
</gene>
<evidence type="ECO:0000313" key="3">
    <source>
        <dbReference type="Proteomes" id="UP001374535"/>
    </source>
</evidence>
<proteinExistence type="predicted"/>
<feature type="region of interest" description="Disordered" evidence="1">
    <location>
        <begin position="1"/>
        <end position="57"/>
    </location>
</feature>
<reference evidence="2 3" key="1">
    <citation type="journal article" date="2023" name="Life. Sci Alliance">
        <title>Evolutionary insights into 3D genome organization and epigenetic landscape of Vigna mungo.</title>
        <authorList>
            <person name="Junaid A."/>
            <person name="Singh B."/>
            <person name="Bhatia S."/>
        </authorList>
    </citation>
    <scope>NUCLEOTIDE SEQUENCE [LARGE SCALE GENOMIC DNA]</scope>
    <source>
        <strain evidence="2">Urdbean</strain>
    </source>
</reference>
<dbReference type="Proteomes" id="UP001374535">
    <property type="component" value="Chromosome 11"/>
</dbReference>
<dbReference type="AlphaFoldDB" id="A0AAQ3MFD1"/>
<accession>A0AAQ3MFD1</accession>
<keyword evidence="3" id="KW-1185">Reference proteome</keyword>
<protein>
    <submittedName>
        <fullName evidence="2">Uncharacterized protein</fullName>
    </submittedName>
</protein>
<sequence>MSLGRGGGHSPTVISREGRNIAGGSDASNMGDVVDSDFGRPRRTMVGSASTKLGSPPLSLTLKIRDTNIDHCKDNDELPLCHTMVCSRSWSKVGVVVARGGVTMSHGKD</sequence>